<dbReference type="Gene3D" id="3.30.1060.10">
    <property type="entry name" value="Peptide methionine sulphoxide reductase MsrA"/>
    <property type="match status" value="1"/>
</dbReference>
<dbReference type="GO" id="GO:0034599">
    <property type="term" value="P:cellular response to oxidative stress"/>
    <property type="evidence" value="ECO:0007669"/>
    <property type="project" value="TreeGrafter"/>
</dbReference>
<feature type="chain" id="PRO_5042077527" description="peptide-methionine (S)-S-oxide reductase" evidence="8">
    <location>
        <begin position="25"/>
        <end position="280"/>
    </location>
</feature>
<proteinExistence type="inferred from homology"/>
<name>A0AAD8XVT7_9STRA</name>
<comment type="catalytic activity">
    <reaction evidence="6">
        <text>L-methionyl-[protein] + [thioredoxin]-disulfide + H2O = L-methionyl-(S)-S-oxide-[protein] + [thioredoxin]-dithiol</text>
        <dbReference type="Rhea" id="RHEA:14217"/>
        <dbReference type="Rhea" id="RHEA-COMP:10698"/>
        <dbReference type="Rhea" id="RHEA-COMP:10700"/>
        <dbReference type="Rhea" id="RHEA-COMP:12313"/>
        <dbReference type="Rhea" id="RHEA-COMP:12315"/>
        <dbReference type="ChEBI" id="CHEBI:15377"/>
        <dbReference type="ChEBI" id="CHEBI:16044"/>
        <dbReference type="ChEBI" id="CHEBI:29950"/>
        <dbReference type="ChEBI" id="CHEBI:44120"/>
        <dbReference type="ChEBI" id="CHEBI:50058"/>
        <dbReference type="EC" id="1.8.4.11"/>
    </reaction>
</comment>
<dbReference type="InterPro" id="IPR002569">
    <property type="entry name" value="Met_Sox_Rdtase_MsrA_dom"/>
</dbReference>
<evidence type="ECO:0000256" key="1">
    <source>
        <dbReference type="ARBA" id="ARBA00005591"/>
    </source>
</evidence>
<gene>
    <name evidence="10" type="ORF">QTG54_015018</name>
</gene>
<dbReference type="Pfam" id="PF01625">
    <property type="entry name" value="PMSR"/>
    <property type="match status" value="1"/>
</dbReference>
<evidence type="ECO:0000313" key="11">
    <source>
        <dbReference type="Proteomes" id="UP001224775"/>
    </source>
</evidence>
<dbReference type="InterPro" id="IPR036509">
    <property type="entry name" value="Met_Sox_Rdtase_MsrA_sf"/>
</dbReference>
<evidence type="ECO:0000256" key="7">
    <source>
        <dbReference type="ARBA" id="ARBA00048782"/>
    </source>
</evidence>
<evidence type="ECO:0000313" key="10">
    <source>
        <dbReference type="EMBL" id="KAK1734251.1"/>
    </source>
</evidence>
<evidence type="ECO:0000256" key="5">
    <source>
        <dbReference type="ARBA" id="ARBA00030643"/>
    </source>
</evidence>
<dbReference type="GO" id="GO:0005737">
    <property type="term" value="C:cytoplasm"/>
    <property type="evidence" value="ECO:0007669"/>
    <property type="project" value="TreeGrafter"/>
</dbReference>
<comment type="caution">
    <text evidence="10">The sequence shown here is derived from an EMBL/GenBank/DDBJ whole genome shotgun (WGS) entry which is preliminary data.</text>
</comment>
<organism evidence="10 11">
    <name type="scientific">Skeletonema marinoi</name>
    <dbReference type="NCBI Taxonomy" id="267567"/>
    <lineage>
        <taxon>Eukaryota</taxon>
        <taxon>Sar</taxon>
        <taxon>Stramenopiles</taxon>
        <taxon>Ochrophyta</taxon>
        <taxon>Bacillariophyta</taxon>
        <taxon>Coscinodiscophyceae</taxon>
        <taxon>Thalassiosirophycidae</taxon>
        <taxon>Thalassiosirales</taxon>
        <taxon>Skeletonemataceae</taxon>
        <taxon>Skeletonema</taxon>
        <taxon>Skeletonema marinoi-dohrnii complex</taxon>
    </lineage>
</organism>
<keyword evidence="11" id="KW-1185">Reference proteome</keyword>
<comment type="catalytic activity">
    <reaction evidence="7">
        <text>[thioredoxin]-disulfide + L-methionine + H2O = L-methionine (S)-S-oxide + [thioredoxin]-dithiol</text>
        <dbReference type="Rhea" id="RHEA:19993"/>
        <dbReference type="Rhea" id="RHEA-COMP:10698"/>
        <dbReference type="Rhea" id="RHEA-COMP:10700"/>
        <dbReference type="ChEBI" id="CHEBI:15377"/>
        <dbReference type="ChEBI" id="CHEBI:29950"/>
        <dbReference type="ChEBI" id="CHEBI:50058"/>
        <dbReference type="ChEBI" id="CHEBI:57844"/>
        <dbReference type="ChEBI" id="CHEBI:58772"/>
        <dbReference type="EC" id="1.8.4.11"/>
    </reaction>
</comment>
<protein>
    <recommendedName>
        <fullName evidence="2">peptide-methionine (S)-S-oxide reductase</fullName>
        <ecNumber evidence="2">1.8.4.11</ecNumber>
    </recommendedName>
    <alternativeName>
        <fullName evidence="5">Peptide-methionine (S)-S-oxide reductase</fullName>
    </alternativeName>
    <alternativeName>
        <fullName evidence="4">Protein-methionine-S-oxide reductase</fullName>
    </alternativeName>
</protein>
<comment type="similarity">
    <text evidence="1">Belongs to the MsrA Met sulfoxide reductase family.</text>
</comment>
<dbReference type="Proteomes" id="UP001224775">
    <property type="component" value="Unassembled WGS sequence"/>
</dbReference>
<feature type="domain" description="Peptide methionine sulphoxide reductase MsrA" evidence="9">
    <location>
        <begin position="63"/>
        <end position="208"/>
    </location>
</feature>
<dbReference type="EC" id="1.8.4.11" evidence="2"/>
<evidence type="ECO:0000256" key="6">
    <source>
        <dbReference type="ARBA" id="ARBA00047806"/>
    </source>
</evidence>
<dbReference type="AlphaFoldDB" id="A0AAD8XVT7"/>
<feature type="signal peptide" evidence="8">
    <location>
        <begin position="1"/>
        <end position="24"/>
    </location>
</feature>
<evidence type="ECO:0000256" key="3">
    <source>
        <dbReference type="ARBA" id="ARBA00023002"/>
    </source>
</evidence>
<dbReference type="SUPFAM" id="SSF55068">
    <property type="entry name" value="Peptide methionine sulfoxide reductase"/>
    <property type="match status" value="1"/>
</dbReference>
<sequence>MIATATMTTFLMPALLSTPAPIMAFTSPSALSRSTNTIRHTTNNINDAATRRNTLPSLHAIKEATFGMGCFWEPAESLLKQPGVLATTVGYTGAPPNKPPPSYDTVCFGNDYVEAVRVVYDDTILDYTTLLDKFFEVQKPGLSRQYASIVFVTDNNEEEEVNKWKTAAIKTKVKRQSDNLPYELVEIEPTCSFYRAEEYHQRYWEKQRLRAGLAVLLVAGASGAYDDFGGGVIGNFELGGLAFDTICNAVFLVGAGWMILERLVVRDVRELKSGDMILEL</sequence>
<keyword evidence="3 10" id="KW-0560">Oxidoreductase</keyword>
<evidence type="ECO:0000256" key="8">
    <source>
        <dbReference type="SAM" id="SignalP"/>
    </source>
</evidence>
<reference evidence="10" key="1">
    <citation type="submission" date="2023-06" db="EMBL/GenBank/DDBJ databases">
        <title>Survivors Of The Sea: Transcriptome response of Skeletonema marinoi to long-term dormancy.</title>
        <authorList>
            <person name="Pinder M.I.M."/>
            <person name="Kourtchenko O."/>
            <person name="Robertson E.K."/>
            <person name="Larsson T."/>
            <person name="Maumus F."/>
            <person name="Osuna-Cruz C.M."/>
            <person name="Vancaester E."/>
            <person name="Stenow R."/>
            <person name="Vandepoele K."/>
            <person name="Ploug H."/>
            <person name="Bruchert V."/>
            <person name="Godhe A."/>
            <person name="Topel M."/>
        </authorList>
    </citation>
    <scope>NUCLEOTIDE SEQUENCE</scope>
    <source>
        <strain evidence="10">R05AC</strain>
    </source>
</reference>
<evidence type="ECO:0000256" key="4">
    <source>
        <dbReference type="ARBA" id="ARBA00030273"/>
    </source>
</evidence>
<evidence type="ECO:0000259" key="9">
    <source>
        <dbReference type="Pfam" id="PF01625"/>
    </source>
</evidence>
<evidence type="ECO:0000256" key="2">
    <source>
        <dbReference type="ARBA" id="ARBA00012502"/>
    </source>
</evidence>
<dbReference type="PANTHER" id="PTHR42799:SF2">
    <property type="entry name" value="MITOCHONDRIAL PEPTIDE METHIONINE SULFOXIDE REDUCTASE"/>
    <property type="match status" value="1"/>
</dbReference>
<dbReference type="InterPro" id="IPR050162">
    <property type="entry name" value="MsrA_MetSO_reductase"/>
</dbReference>
<accession>A0AAD8XVT7</accession>
<keyword evidence="8" id="KW-0732">Signal</keyword>
<dbReference type="EMBL" id="JATAAI010000040">
    <property type="protein sequence ID" value="KAK1734251.1"/>
    <property type="molecule type" value="Genomic_DNA"/>
</dbReference>
<dbReference type="PANTHER" id="PTHR42799">
    <property type="entry name" value="MITOCHONDRIAL PEPTIDE METHIONINE SULFOXIDE REDUCTASE"/>
    <property type="match status" value="1"/>
</dbReference>
<dbReference type="GO" id="GO:0008113">
    <property type="term" value="F:peptide-methionine (S)-S-oxide reductase activity"/>
    <property type="evidence" value="ECO:0007669"/>
    <property type="project" value="UniProtKB-EC"/>
</dbReference>